<dbReference type="EMBL" id="JAZDWU010000003">
    <property type="protein sequence ID" value="KAL0008396.1"/>
    <property type="molecule type" value="Genomic_DNA"/>
</dbReference>
<dbReference type="PANTHER" id="PTHR47723">
    <property type="entry name" value="OS05G0353850 PROTEIN"/>
    <property type="match status" value="1"/>
</dbReference>
<name>A0AAW2DDC4_9ROSI</name>
<proteinExistence type="predicted"/>
<evidence type="ECO:0000313" key="4">
    <source>
        <dbReference type="Proteomes" id="UP001459277"/>
    </source>
</evidence>
<evidence type="ECO:0000313" key="3">
    <source>
        <dbReference type="EMBL" id="KAL0008396.1"/>
    </source>
</evidence>
<protein>
    <recommendedName>
        <fullName evidence="2">RNase H type-1 domain-containing protein</fullName>
    </recommendedName>
</protein>
<dbReference type="InterPro" id="IPR053151">
    <property type="entry name" value="RNase_H-like"/>
</dbReference>
<dbReference type="InterPro" id="IPR036397">
    <property type="entry name" value="RNaseH_sf"/>
</dbReference>
<feature type="domain" description="RNase H type-1" evidence="2">
    <location>
        <begin position="150"/>
        <end position="223"/>
    </location>
</feature>
<evidence type="ECO:0000259" key="2">
    <source>
        <dbReference type="PROSITE" id="PS50879"/>
    </source>
</evidence>
<dbReference type="InterPro" id="IPR012337">
    <property type="entry name" value="RNaseH-like_sf"/>
</dbReference>
<evidence type="ECO:0000256" key="1">
    <source>
        <dbReference type="SAM" id="Phobius"/>
    </source>
</evidence>
<dbReference type="InterPro" id="IPR044730">
    <property type="entry name" value="RNase_H-like_dom_plant"/>
</dbReference>
<dbReference type="Proteomes" id="UP001459277">
    <property type="component" value="Unassembled WGS sequence"/>
</dbReference>
<dbReference type="CDD" id="cd06222">
    <property type="entry name" value="RNase_H_like"/>
    <property type="match status" value="1"/>
</dbReference>
<dbReference type="AlphaFoldDB" id="A0AAW2DDC4"/>
<dbReference type="PANTHER" id="PTHR47723:SF19">
    <property type="entry name" value="POLYNUCLEOTIDYL TRANSFERASE, RIBONUCLEASE H-LIKE SUPERFAMILY PROTEIN"/>
    <property type="match status" value="1"/>
</dbReference>
<dbReference type="InterPro" id="IPR002156">
    <property type="entry name" value="RNaseH_domain"/>
</dbReference>
<organism evidence="3 4">
    <name type="scientific">Lithocarpus litseifolius</name>
    <dbReference type="NCBI Taxonomy" id="425828"/>
    <lineage>
        <taxon>Eukaryota</taxon>
        <taxon>Viridiplantae</taxon>
        <taxon>Streptophyta</taxon>
        <taxon>Embryophyta</taxon>
        <taxon>Tracheophyta</taxon>
        <taxon>Spermatophyta</taxon>
        <taxon>Magnoliopsida</taxon>
        <taxon>eudicotyledons</taxon>
        <taxon>Gunneridae</taxon>
        <taxon>Pentapetalae</taxon>
        <taxon>rosids</taxon>
        <taxon>fabids</taxon>
        <taxon>Fagales</taxon>
        <taxon>Fagaceae</taxon>
        <taxon>Lithocarpus</taxon>
    </lineage>
</organism>
<dbReference type="SUPFAM" id="SSF53098">
    <property type="entry name" value="Ribonuclease H-like"/>
    <property type="match status" value="1"/>
</dbReference>
<reference evidence="3 4" key="1">
    <citation type="submission" date="2024-01" db="EMBL/GenBank/DDBJ databases">
        <title>A telomere-to-telomere, gap-free genome of sweet tea (Lithocarpus litseifolius).</title>
        <authorList>
            <person name="Zhou J."/>
        </authorList>
    </citation>
    <scope>NUCLEOTIDE SEQUENCE [LARGE SCALE GENOMIC DNA]</scope>
    <source>
        <strain evidence="3">Zhou-2022a</strain>
        <tissue evidence="3">Leaf</tissue>
    </source>
</reference>
<gene>
    <name evidence="3" type="ORF">SO802_009898</name>
</gene>
<comment type="caution">
    <text evidence="3">The sequence shown here is derived from an EMBL/GenBank/DDBJ whole genome shotgun (WGS) entry which is preliminary data.</text>
</comment>
<keyword evidence="1" id="KW-1133">Transmembrane helix</keyword>
<dbReference type="Pfam" id="PF13966">
    <property type="entry name" value="zf-RVT"/>
    <property type="match status" value="1"/>
</dbReference>
<sequence length="223" mass="25557">MCYHNSIATRDCLAKRGIQVNPTCPCCFQADESVIHLLRDCPFSSACWQNLGSQYLGPHFFTQDLQSWLEDNCRKRSFSSILSVPWNTIFAFGIWTIWLYRNKVVFQNYAPTTPIHSEITHRAVEYFFCAQNAPLKIPRLERLVRWRRPYRSWFKLNTDGSAIGNPGTVGGGGILRDDSGIWVKGFARNIGTTTSFLAELWALRDGLIVSRPPNHCFRNRFGC</sequence>
<dbReference type="InterPro" id="IPR026960">
    <property type="entry name" value="RVT-Znf"/>
</dbReference>
<accession>A0AAW2DDC4</accession>
<keyword evidence="1" id="KW-0812">Transmembrane</keyword>
<dbReference type="Pfam" id="PF13456">
    <property type="entry name" value="RVT_3"/>
    <property type="match status" value="1"/>
</dbReference>
<keyword evidence="1" id="KW-0472">Membrane</keyword>
<dbReference type="Gene3D" id="3.30.420.10">
    <property type="entry name" value="Ribonuclease H-like superfamily/Ribonuclease H"/>
    <property type="match status" value="1"/>
</dbReference>
<keyword evidence="4" id="KW-1185">Reference proteome</keyword>
<feature type="transmembrane region" description="Helical" evidence="1">
    <location>
        <begin position="81"/>
        <end position="100"/>
    </location>
</feature>
<dbReference type="GO" id="GO:0003676">
    <property type="term" value="F:nucleic acid binding"/>
    <property type="evidence" value="ECO:0007669"/>
    <property type="project" value="InterPro"/>
</dbReference>
<dbReference type="GO" id="GO:0004523">
    <property type="term" value="F:RNA-DNA hybrid ribonuclease activity"/>
    <property type="evidence" value="ECO:0007669"/>
    <property type="project" value="InterPro"/>
</dbReference>
<dbReference type="PROSITE" id="PS50879">
    <property type="entry name" value="RNASE_H_1"/>
    <property type="match status" value="1"/>
</dbReference>